<dbReference type="InterPro" id="IPR036389">
    <property type="entry name" value="RNase_III_sf"/>
</dbReference>
<dbReference type="GO" id="GO:0005634">
    <property type="term" value="C:nucleus"/>
    <property type="evidence" value="ECO:0007669"/>
    <property type="project" value="TreeGrafter"/>
</dbReference>
<dbReference type="FunFam" id="1.10.1520.10:FF:000015">
    <property type="entry name" value="Dicer-like protein 1"/>
    <property type="match status" value="1"/>
</dbReference>
<dbReference type="GO" id="GO:0005524">
    <property type="term" value="F:ATP binding"/>
    <property type="evidence" value="ECO:0007669"/>
    <property type="project" value="UniProtKB-KW"/>
</dbReference>
<accession>A0A6A6V2W4</accession>
<dbReference type="SMART" id="SM00490">
    <property type="entry name" value="HELICc"/>
    <property type="match status" value="1"/>
</dbReference>
<keyword evidence="13 18" id="KW-0694">RNA-binding</keyword>
<dbReference type="GO" id="GO:0004525">
    <property type="term" value="F:ribonuclease III activity"/>
    <property type="evidence" value="ECO:0007669"/>
    <property type="project" value="InterPro"/>
</dbReference>
<dbReference type="PROSITE" id="PS50142">
    <property type="entry name" value="RNASE_3_2"/>
    <property type="match status" value="2"/>
</dbReference>
<feature type="region of interest" description="Disordered" evidence="19">
    <location>
        <begin position="44"/>
        <end position="83"/>
    </location>
</feature>
<dbReference type="SMART" id="SM00487">
    <property type="entry name" value="DEXDc"/>
    <property type="match status" value="1"/>
</dbReference>
<comment type="cofactor">
    <cofactor evidence="2">
        <name>Mg(2+)</name>
        <dbReference type="ChEBI" id="CHEBI:18420"/>
    </cofactor>
</comment>
<dbReference type="GO" id="GO:0030422">
    <property type="term" value="P:siRNA processing"/>
    <property type="evidence" value="ECO:0007669"/>
    <property type="project" value="TreeGrafter"/>
</dbReference>
<dbReference type="GO" id="GO:0046872">
    <property type="term" value="F:metal ion binding"/>
    <property type="evidence" value="ECO:0007669"/>
    <property type="project" value="UniProtKB-KW"/>
</dbReference>
<dbReference type="SUPFAM" id="SSF69065">
    <property type="entry name" value="RNase III domain-like"/>
    <property type="match status" value="2"/>
</dbReference>
<evidence type="ECO:0000313" key="25">
    <source>
        <dbReference type="EMBL" id="KAF2744199.1"/>
    </source>
</evidence>
<dbReference type="CDD" id="cd18034">
    <property type="entry name" value="DEXHc_dicer"/>
    <property type="match status" value="1"/>
</dbReference>
<dbReference type="InterPro" id="IPR001650">
    <property type="entry name" value="Helicase_C-like"/>
</dbReference>
<keyword evidence="15" id="KW-0464">Manganese</keyword>
<proteinExistence type="inferred from homology"/>
<feature type="domain" description="RNase III" evidence="20">
    <location>
        <begin position="1079"/>
        <end position="1222"/>
    </location>
</feature>
<dbReference type="OrthoDB" id="416741at2759"/>
<evidence type="ECO:0000256" key="1">
    <source>
        <dbReference type="ARBA" id="ARBA00001936"/>
    </source>
</evidence>
<dbReference type="GO" id="GO:0003677">
    <property type="term" value="F:DNA binding"/>
    <property type="evidence" value="ECO:0007669"/>
    <property type="project" value="InterPro"/>
</dbReference>
<keyword evidence="5" id="KW-0479">Metal-binding</keyword>
<dbReference type="FunFam" id="3.40.50.300:FF:000628">
    <property type="entry name" value="Endoribonuclease Dicer"/>
    <property type="match status" value="1"/>
</dbReference>
<evidence type="ECO:0000256" key="10">
    <source>
        <dbReference type="ARBA" id="ARBA00022833"/>
    </source>
</evidence>
<feature type="compositionally biased region" description="Basic and acidic residues" evidence="19">
    <location>
        <begin position="1588"/>
        <end position="1600"/>
    </location>
</feature>
<keyword evidence="26" id="KW-1185">Reference proteome</keyword>
<evidence type="ECO:0000256" key="8">
    <source>
        <dbReference type="ARBA" id="ARBA00022801"/>
    </source>
</evidence>
<keyword evidence="12" id="KW-0460">Magnesium</keyword>
<gene>
    <name evidence="25" type="ORF">M011DRAFT_489055</name>
</gene>
<keyword evidence="4" id="KW-0930">Antiviral protein</keyword>
<feature type="region of interest" description="Disordered" evidence="19">
    <location>
        <begin position="1555"/>
        <end position="1613"/>
    </location>
</feature>
<dbReference type="EMBL" id="MU006590">
    <property type="protein sequence ID" value="KAF2744199.1"/>
    <property type="molecule type" value="Genomic_DNA"/>
</dbReference>
<evidence type="ECO:0000259" key="22">
    <source>
        <dbReference type="PROSITE" id="PS51192"/>
    </source>
</evidence>
<feature type="domain" description="Helicase ATP-binding" evidence="22">
    <location>
        <begin position="146"/>
        <end position="328"/>
    </location>
</feature>
<dbReference type="Pfam" id="PF24995">
    <property type="entry name" value="DSRM_2"/>
    <property type="match status" value="1"/>
</dbReference>
<dbReference type="Pfam" id="PF00636">
    <property type="entry name" value="Ribonuclease_3"/>
    <property type="match status" value="2"/>
</dbReference>
<evidence type="ECO:0000259" key="20">
    <source>
        <dbReference type="PROSITE" id="PS50142"/>
    </source>
</evidence>
<evidence type="ECO:0000256" key="11">
    <source>
        <dbReference type="ARBA" id="ARBA00022840"/>
    </source>
</evidence>
<evidence type="ECO:0000256" key="17">
    <source>
        <dbReference type="ARBA" id="ARBA00035116"/>
    </source>
</evidence>
<dbReference type="PROSITE" id="PS51327">
    <property type="entry name" value="DICER_DSRBF"/>
    <property type="match status" value="1"/>
</dbReference>
<dbReference type="PANTHER" id="PTHR14950:SF62">
    <property type="entry name" value="DICER-LIKE PROTEIN 1"/>
    <property type="match status" value="1"/>
</dbReference>
<dbReference type="PANTHER" id="PTHR14950">
    <property type="entry name" value="DICER-RELATED"/>
    <property type="match status" value="1"/>
</dbReference>
<evidence type="ECO:0000256" key="12">
    <source>
        <dbReference type="ARBA" id="ARBA00022842"/>
    </source>
</evidence>
<feature type="domain" description="Helicase C-terminal" evidence="23">
    <location>
        <begin position="469"/>
        <end position="645"/>
    </location>
</feature>
<keyword evidence="14" id="KW-0051">Antiviral defense</keyword>
<reference evidence="25" key="1">
    <citation type="journal article" date="2020" name="Stud. Mycol.">
        <title>101 Dothideomycetes genomes: a test case for predicting lifestyles and emergence of pathogens.</title>
        <authorList>
            <person name="Haridas S."/>
            <person name="Albert R."/>
            <person name="Binder M."/>
            <person name="Bloem J."/>
            <person name="Labutti K."/>
            <person name="Salamov A."/>
            <person name="Andreopoulos B."/>
            <person name="Baker S."/>
            <person name="Barry K."/>
            <person name="Bills G."/>
            <person name="Bluhm B."/>
            <person name="Cannon C."/>
            <person name="Castanera R."/>
            <person name="Culley D."/>
            <person name="Daum C."/>
            <person name="Ezra D."/>
            <person name="Gonzalez J."/>
            <person name="Henrissat B."/>
            <person name="Kuo A."/>
            <person name="Liang C."/>
            <person name="Lipzen A."/>
            <person name="Lutzoni F."/>
            <person name="Magnuson J."/>
            <person name="Mondo S."/>
            <person name="Nolan M."/>
            <person name="Ohm R."/>
            <person name="Pangilinan J."/>
            <person name="Park H.-J."/>
            <person name="Ramirez L."/>
            <person name="Alfaro M."/>
            <person name="Sun H."/>
            <person name="Tritt A."/>
            <person name="Yoshinaga Y."/>
            <person name="Zwiers L.-H."/>
            <person name="Turgeon B."/>
            <person name="Goodwin S."/>
            <person name="Spatafora J."/>
            <person name="Crous P."/>
            <person name="Grigoriev I."/>
        </authorList>
    </citation>
    <scope>NUCLEOTIDE SEQUENCE</scope>
    <source>
        <strain evidence="25">CBS 119925</strain>
    </source>
</reference>
<dbReference type="InterPro" id="IPR027417">
    <property type="entry name" value="P-loop_NTPase"/>
</dbReference>
<dbReference type="InterPro" id="IPR038248">
    <property type="entry name" value="Dicer_dimer_sf"/>
</dbReference>
<dbReference type="GO" id="GO:0003723">
    <property type="term" value="F:RNA binding"/>
    <property type="evidence" value="ECO:0007669"/>
    <property type="project" value="UniProtKB-UniRule"/>
</dbReference>
<feature type="domain" description="PAZ" evidence="21">
    <location>
        <begin position="906"/>
        <end position="1039"/>
    </location>
</feature>
<evidence type="ECO:0000256" key="6">
    <source>
        <dbReference type="ARBA" id="ARBA00022737"/>
    </source>
</evidence>
<evidence type="ECO:0000259" key="24">
    <source>
        <dbReference type="PROSITE" id="PS51327"/>
    </source>
</evidence>
<dbReference type="InterPro" id="IPR005034">
    <property type="entry name" value="Dicer_dimerisation"/>
</dbReference>
<dbReference type="FunFam" id="3.40.50.300:FF:001669">
    <property type="entry name" value="Dicer-like protein 1"/>
    <property type="match status" value="1"/>
</dbReference>
<evidence type="ECO:0000256" key="19">
    <source>
        <dbReference type="SAM" id="MobiDB-lite"/>
    </source>
</evidence>
<comment type="function">
    <text evidence="16">Dicer-like endonuclease involved in cleaving double-stranded RNA in the RNA interference (RNAi) pathway. Produces 21 to 25 bp dsRNAs (siRNAs) which target the selective destruction of homologous RNAs leading to sequence-specific suppression of gene expression, called post-transcriptional gene silencing (PTGS). Part of a broad host defense response against viral infection and transposons.</text>
</comment>
<dbReference type="Pfam" id="PF00271">
    <property type="entry name" value="Helicase_C"/>
    <property type="match status" value="1"/>
</dbReference>
<evidence type="ECO:0000256" key="14">
    <source>
        <dbReference type="ARBA" id="ARBA00023118"/>
    </source>
</evidence>
<dbReference type="Pfam" id="PF03368">
    <property type="entry name" value="Dicer_dimer"/>
    <property type="match status" value="1"/>
</dbReference>
<dbReference type="GO" id="GO:0050688">
    <property type="term" value="P:regulation of defense response to virus"/>
    <property type="evidence" value="ECO:0007669"/>
    <property type="project" value="UniProtKB-KW"/>
</dbReference>
<dbReference type="Gene3D" id="3.40.50.300">
    <property type="entry name" value="P-loop containing nucleotide triphosphate hydrolases"/>
    <property type="match status" value="2"/>
</dbReference>
<dbReference type="InterPro" id="IPR006935">
    <property type="entry name" value="Helicase/UvrB_N"/>
</dbReference>
<evidence type="ECO:0000256" key="4">
    <source>
        <dbReference type="ARBA" id="ARBA00022721"/>
    </source>
</evidence>
<keyword evidence="8" id="KW-0378">Hydrolase</keyword>
<dbReference type="FunFam" id="1.10.1520.10:FF:000026">
    <property type="entry name" value="Dicer-like protein 1"/>
    <property type="match status" value="1"/>
</dbReference>
<dbReference type="InterPro" id="IPR003100">
    <property type="entry name" value="PAZ_dom"/>
</dbReference>
<comment type="similarity">
    <text evidence="17 18">Belongs to the helicase family. Dicer subfamily.</text>
</comment>
<evidence type="ECO:0000256" key="7">
    <source>
        <dbReference type="ARBA" id="ARBA00022741"/>
    </source>
</evidence>
<feature type="compositionally biased region" description="Basic and acidic residues" evidence="19">
    <location>
        <begin position="74"/>
        <end position="83"/>
    </location>
</feature>
<dbReference type="InterPro" id="IPR056755">
    <property type="entry name" value="DSRM_2"/>
</dbReference>
<dbReference type="CDD" id="cd18802">
    <property type="entry name" value="SF2_C_dicer"/>
    <property type="match status" value="1"/>
</dbReference>
<dbReference type="GO" id="GO:0004386">
    <property type="term" value="F:helicase activity"/>
    <property type="evidence" value="ECO:0007669"/>
    <property type="project" value="UniProtKB-KW"/>
</dbReference>
<dbReference type="SMART" id="SM00535">
    <property type="entry name" value="RIBOc"/>
    <property type="match status" value="2"/>
</dbReference>
<evidence type="ECO:0000256" key="2">
    <source>
        <dbReference type="ARBA" id="ARBA00001946"/>
    </source>
</evidence>
<dbReference type="PROSITE" id="PS50821">
    <property type="entry name" value="PAZ"/>
    <property type="match status" value="1"/>
</dbReference>
<dbReference type="PROSITE" id="PS51194">
    <property type="entry name" value="HELICASE_CTER"/>
    <property type="match status" value="1"/>
</dbReference>
<dbReference type="GO" id="GO:0051607">
    <property type="term" value="P:defense response to virus"/>
    <property type="evidence" value="ECO:0007669"/>
    <property type="project" value="UniProtKB-KW"/>
</dbReference>
<dbReference type="SUPFAM" id="SSF52540">
    <property type="entry name" value="P-loop containing nucleoside triphosphate hydrolases"/>
    <property type="match status" value="2"/>
</dbReference>
<evidence type="ECO:0000256" key="9">
    <source>
        <dbReference type="ARBA" id="ARBA00022806"/>
    </source>
</evidence>
<dbReference type="Proteomes" id="UP000799440">
    <property type="component" value="Unassembled WGS sequence"/>
</dbReference>
<comment type="cofactor">
    <cofactor evidence="1">
        <name>Mn(2+)</name>
        <dbReference type="ChEBI" id="CHEBI:29035"/>
    </cofactor>
</comment>
<organism evidence="25 26">
    <name type="scientific">Sporormia fimetaria CBS 119925</name>
    <dbReference type="NCBI Taxonomy" id="1340428"/>
    <lineage>
        <taxon>Eukaryota</taxon>
        <taxon>Fungi</taxon>
        <taxon>Dikarya</taxon>
        <taxon>Ascomycota</taxon>
        <taxon>Pezizomycotina</taxon>
        <taxon>Dothideomycetes</taxon>
        <taxon>Pleosporomycetidae</taxon>
        <taxon>Pleosporales</taxon>
        <taxon>Sporormiaceae</taxon>
        <taxon>Sporormia</taxon>
    </lineage>
</organism>
<keyword evidence="6" id="KW-0677">Repeat</keyword>
<name>A0A6A6V2W4_9PLEO</name>
<keyword evidence="7" id="KW-0547">Nucleotide-binding</keyword>
<keyword evidence="11" id="KW-0067">ATP-binding</keyword>
<feature type="compositionally biased region" description="Polar residues" evidence="19">
    <location>
        <begin position="48"/>
        <end position="57"/>
    </location>
</feature>
<protein>
    <recommendedName>
        <fullName evidence="3">Dicer-like protein 1</fullName>
    </recommendedName>
</protein>
<keyword evidence="10" id="KW-0862">Zinc</keyword>
<evidence type="ECO:0000256" key="5">
    <source>
        <dbReference type="ARBA" id="ARBA00022723"/>
    </source>
</evidence>
<dbReference type="InterPro" id="IPR000999">
    <property type="entry name" value="RNase_III_dom"/>
</dbReference>
<feature type="domain" description="RNase III" evidence="20">
    <location>
        <begin position="1278"/>
        <end position="1431"/>
    </location>
</feature>
<evidence type="ECO:0000256" key="16">
    <source>
        <dbReference type="ARBA" id="ARBA00025403"/>
    </source>
</evidence>
<evidence type="ECO:0000256" key="18">
    <source>
        <dbReference type="PROSITE-ProRule" id="PRU00657"/>
    </source>
</evidence>
<evidence type="ECO:0000259" key="21">
    <source>
        <dbReference type="PROSITE" id="PS50821"/>
    </source>
</evidence>
<dbReference type="Gene3D" id="1.10.1520.10">
    <property type="entry name" value="Ribonuclease III domain"/>
    <property type="match status" value="2"/>
</dbReference>
<keyword evidence="9" id="KW-0347">Helicase</keyword>
<dbReference type="Pfam" id="PF04851">
    <property type="entry name" value="ResIII"/>
    <property type="match status" value="1"/>
</dbReference>
<dbReference type="CDD" id="cd00593">
    <property type="entry name" value="RIBOc"/>
    <property type="match status" value="2"/>
</dbReference>
<dbReference type="Gene3D" id="3.30.160.380">
    <property type="entry name" value="Dicer dimerisation domain"/>
    <property type="match status" value="1"/>
</dbReference>
<evidence type="ECO:0000256" key="15">
    <source>
        <dbReference type="ARBA" id="ARBA00023211"/>
    </source>
</evidence>
<dbReference type="InterPro" id="IPR014001">
    <property type="entry name" value="Helicase_ATP-bd"/>
</dbReference>
<dbReference type="PROSITE" id="PS00517">
    <property type="entry name" value="RNASE_3_1"/>
    <property type="match status" value="1"/>
</dbReference>
<sequence length="1613" mass="185356">MASSAYDFAVQDPSEVVQLAEDPSSASMAGATWDQYLAELDECEEVKNSSSEGTYSGTGRVAKDEWSDDEADVDESHEAGTISEKKRVQNELFKNYAAVKTEEITEKEVRQAMEGSKDEVLSIRDILAKQENSTRITNPRDYQTELFQRAKQENIIAVLDTGSGKTHIATLLLRHILDNELAARARGEPHKIAFFLVDSVNLVFQQSNVLQYGLDHPVQGICGAMGTSLWQKATWDKHFEKYVVIVCTAEVLVQCLMHSFISIRRINLLIFDEAHHAKDNHPYARLIKDYYLHEPEVSQRPRIFGMTASPVDANVDIKQAAEDLEILLHSKIATTSDPRLLSKHIPRPQEEVTMYPKLPPPFETPFYQEMQRRYGEIPVFSKFFQTAKIFSSELGRWASDAYWSFALSEEEGRKMELRKEREYNKTKEGSIDKLNKEIAQLREAAEYVGKHEFGLPSVSPEDLSSKVLMLDHWLSLYFTRPNTHRCIVFVERRQTARLLNMIFSAIRGPKHLEHLRSDLLVGSTIRNNDLSVSLRTQIMTVAKFRRGDLNCLFSTSVAEEGLDIPQCNLVVRFDLYRTMIAYVQSRGRARHHNSKYVHMVERGNFHHTALLFDARNREQIMRAFCDGLPRDRLLDEDPAQFEKLLAKEHHFPSYTEAKSGAKLTFRSSQAVLAHFVATLPDATQEMSLQPTYVVEREGGKYICEVLLPECAPIISMRGKPQRRKAIAKCSAAFDLCLELRKREFLDDTLLPTLRRQLPAMRNAFLAISAKKKDQYLMRIKPEFWQFGQDTVPGTLYLTVIDVSSGLERPHQPIGLVTRQKFPQLPRFPIFLVDGQPTEVTSVAISTPFPVTEKMLERFTGLTLQVYADVFAKQFKHEVEKMSYWIVPLRSDRTENVEPDAAPEPLIDWEQVDEIYDKKEYRWTKEMPNDFLTDRYLVDLNDGGRRFYTRAVVDHLKATDPVPGSAPRYEYMNDILDYSISLWKKSREKWRDVWDRSQPVVEVEKIPFRRNFLARVETDEDEVKWKPVAYVCPQPLKISALTTRFVAMCYVFPAIIHRFEAYMVAMDACTRLDLKVSPRLALEALTKDSDNSEDHGEEKINFKSGMGPNYERLEFMGDCFLKMATSLSTFVQQPDENEFEFHVRRMCMLCNKNMFESAKELKLYEYVRTMAFSRRTWYPEELKLEKGKGANRTGRTVIKHQLGDKSIADVCEALIGAAFMEHNKPGSWDGRNWDEAVKAVKIMVNSEDHLMEKFSDYYAAYEMPKYQVAEATAAQLDLAEKIEQKHPYHFKYPRLLRSAFIHPSQAFMWEKIPNYQRLEFLGDSLLDQVFIMHLFYNYPDKDPQWLTEHKMPMVSNRFLSALAVKLGFHTHIRQNNSTLTSQIQEWVADVQDAEREANGAVDYWVAAPAKEPPKCLADVVEAYVAAMFVDSCFDFSVVQDFFDCHIKHYFEDMSLYDHVAGNHPNTRLTRRLQDELGCRDFRVQAREQDVVLPGGRKQVIAMVMIHGKIHFDAVAASVRYAKPKVANLALEKLDSLPQYEYRRLYGCDCEDETIEADEVGDGQQDGGAKELTVALEDMSSGVEDETPKEDEGGQEERDGVVKELGSPLDDLSLV</sequence>
<dbReference type="GO" id="GO:0005737">
    <property type="term" value="C:cytoplasm"/>
    <property type="evidence" value="ECO:0007669"/>
    <property type="project" value="TreeGrafter"/>
</dbReference>
<evidence type="ECO:0000256" key="3">
    <source>
        <dbReference type="ARBA" id="ARBA00020797"/>
    </source>
</evidence>
<evidence type="ECO:0000256" key="13">
    <source>
        <dbReference type="ARBA" id="ARBA00022884"/>
    </source>
</evidence>
<feature type="domain" description="Dicer dsRNA-binding fold" evidence="24">
    <location>
        <begin position="668"/>
        <end position="759"/>
    </location>
</feature>
<evidence type="ECO:0000313" key="26">
    <source>
        <dbReference type="Proteomes" id="UP000799440"/>
    </source>
</evidence>
<dbReference type="PROSITE" id="PS51192">
    <property type="entry name" value="HELICASE_ATP_BIND_1"/>
    <property type="match status" value="1"/>
</dbReference>
<evidence type="ECO:0000259" key="23">
    <source>
        <dbReference type="PROSITE" id="PS51194"/>
    </source>
</evidence>